<proteinExistence type="predicted"/>
<evidence type="ECO:0000313" key="3">
    <source>
        <dbReference type="Proteomes" id="UP000479000"/>
    </source>
</evidence>
<name>A0A6H5G562_9HEMI</name>
<evidence type="ECO:0000256" key="1">
    <source>
        <dbReference type="SAM" id="MobiDB-lite"/>
    </source>
</evidence>
<feature type="region of interest" description="Disordered" evidence="1">
    <location>
        <begin position="349"/>
        <end position="368"/>
    </location>
</feature>
<dbReference type="EMBL" id="CADCXU010006391">
    <property type="protein sequence ID" value="CAA9997947.1"/>
    <property type="molecule type" value="Genomic_DNA"/>
</dbReference>
<gene>
    <name evidence="2" type="ORF">NTEN_LOCUS4241</name>
</gene>
<feature type="region of interest" description="Disordered" evidence="1">
    <location>
        <begin position="426"/>
        <end position="488"/>
    </location>
</feature>
<feature type="compositionally biased region" description="Polar residues" evidence="1">
    <location>
        <begin position="397"/>
        <end position="413"/>
    </location>
</feature>
<feature type="compositionally biased region" description="Acidic residues" evidence="1">
    <location>
        <begin position="462"/>
        <end position="475"/>
    </location>
</feature>
<keyword evidence="3" id="KW-1185">Reference proteome</keyword>
<organism evidence="2 3">
    <name type="scientific">Nesidiocoris tenuis</name>
    <dbReference type="NCBI Taxonomy" id="355587"/>
    <lineage>
        <taxon>Eukaryota</taxon>
        <taxon>Metazoa</taxon>
        <taxon>Ecdysozoa</taxon>
        <taxon>Arthropoda</taxon>
        <taxon>Hexapoda</taxon>
        <taxon>Insecta</taxon>
        <taxon>Pterygota</taxon>
        <taxon>Neoptera</taxon>
        <taxon>Paraneoptera</taxon>
        <taxon>Hemiptera</taxon>
        <taxon>Heteroptera</taxon>
        <taxon>Panheteroptera</taxon>
        <taxon>Cimicomorpha</taxon>
        <taxon>Miridae</taxon>
        <taxon>Dicyphina</taxon>
        <taxon>Nesidiocoris</taxon>
    </lineage>
</organism>
<reference evidence="2 3" key="1">
    <citation type="submission" date="2020-02" db="EMBL/GenBank/DDBJ databases">
        <authorList>
            <person name="Ferguson B K."/>
        </authorList>
    </citation>
    <scope>NUCLEOTIDE SEQUENCE [LARGE SCALE GENOMIC DNA]</scope>
</reference>
<sequence>MFVEMFPFICARFVERPDDSPTHQLPDSPSGIRSLQISIVSRYIDTPVCRLYHIHRMRRTAQCFYNGSSVLDARACFNNAIPQHGIQKIINRSQIESFGPPEIMLRHWILCYGEIFMALGSFWTLTMQEHYYLYGQPYYGCPNLCSVPRLLIVIQVFSSFCELCMSSNTDFSEMCSPSPKKSHLESGASHHESYMEGIVDRPPRFHKHLPIAVQIVLQDHSYAAPFPPALSSPPGSSGTAAISTNQVSVRTWKSRTFGWIRANIYRFSSFQVKVINNGIPGGNSGAPPNGVRTITHGHPGHPLHNAASMNNTGATLPAGVSLSHHTSSHQNQTAHTPVLTQVHSPPTWRAYSRNKATPHQPSSIPMNVGERVAPAPWATPSNVMLSPNFQRGPPAPQQIQGSALTSNGPHQTTLQPALQAPLVATSSNLYGPPADDESDLSSDDERPSKPSLSAVPGIQPADDGEETETANEEEDSVTRCVWYVDPVV</sequence>
<feature type="region of interest" description="Disordered" evidence="1">
    <location>
        <begin position="383"/>
        <end position="413"/>
    </location>
</feature>
<feature type="compositionally biased region" description="Polar residues" evidence="1">
    <location>
        <begin position="323"/>
        <end position="343"/>
    </location>
</feature>
<dbReference type="Proteomes" id="UP000479000">
    <property type="component" value="Unassembled WGS sequence"/>
</dbReference>
<accession>A0A6H5G562</accession>
<evidence type="ECO:0000313" key="2">
    <source>
        <dbReference type="EMBL" id="CAA9997947.1"/>
    </source>
</evidence>
<protein>
    <submittedName>
        <fullName evidence="2">Uncharacterized protein</fullName>
    </submittedName>
</protein>
<feature type="compositionally biased region" description="Polar residues" evidence="1">
    <location>
        <begin position="354"/>
        <end position="365"/>
    </location>
</feature>
<dbReference type="AlphaFoldDB" id="A0A6H5G562"/>
<feature type="region of interest" description="Disordered" evidence="1">
    <location>
        <begin position="320"/>
        <end position="343"/>
    </location>
</feature>